<name>C4GFZ8_9NEIS</name>
<accession>C4GFZ8</accession>
<comment type="caution">
    <text evidence="1">The sequence shown here is derived from an EMBL/GenBank/DDBJ whole genome shotgun (WGS) entry which is preliminary data.</text>
</comment>
<evidence type="ECO:0000313" key="1">
    <source>
        <dbReference type="EMBL" id="EEP69153.1"/>
    </source>
</evidence>
<dbReference type="EMBL" id="ACJW02000002">
    <property type="protein sequence ID" value="EEP69153.1"/>
    <property type="molecule type" value="Genomic_DNA"/>
</dbReference>
<dbReference type="Proteomes" id="UP000003009">
    <property type="component" value="Unassembled WGS sequence"/>
</dbReference>
<protein>
    <submittedName>
        <fullName evidence="1">Uncharacterized protein</fullName>
    </submittedName>
</protein>
<dbReference type="STRING" id="629741.GCWU000324_01065"/>
<organism evidence="1 2">
    <name type="scientific">Kingella oralis ATCC 51147</name>
    <dbReference type="NCBI Taxonomy" id="629741"/>
    <lineage>
        <taxon>Bacteria</taxon>
        <taxon>Pseudomonadati</taxon>
        <taxon>Pseudomonadota</taxon>
        <taxon>Betaproteobacteria</taxon>
        <taxon>Neisseriales</taxon>
        <taxon>Neisseriaceae</taxon>
        <taxon>Kingella</taxon>
    </lineage>
</organism>
<dbReference type="HOGENOM" id="CLU_124389_0_0_4"/>
<dbReference type="AlphaFoldDB" id="C4GFZ8"/>
<sequence length="187" mass="21583">MIIENLFSGSKNRRKRPAVKDLNCNSNRCFYQIVFVIWLIIFNRNDFQAAYMTFPSPLFPYLAQTGAQSIASLTALAISPDERAEHAAVLRQILTQQNGYLSREQSSAYYPAELLEYALYYPEHAQAYTISVLILLQTAVHHRQLSPDLDMAAERYWQETRETLPASMQQALDGTFRYVAGMFRWIE</sequence>
<gene>
    <name evidence="1" type="ORF">GCWU000324_01065</name>
</gene>
<evidence type="ECO:0000313" key="2">
    <source>
        <dbReference type="Proteomes" id="UP000003009"/>
    </source>
</evidence>
<keyword evidence="2" id="KW-1185">Reference proteome</keyword>
<reference evidence="1" key="1">
    <citation type="submission" date="2009-04" db="EMBL/GenBank/DDBJ databases">
        <authorList>
            <person name="Weinstock G."/>
            <person name="Sodergren E."/>
            <person name="Clifton S."/>
            <person name="Fulton L."/>
            <person name="Fulton B."/>
            <person name="Courtney L."/>
            <person name="Fronick C."/>
            <person name="Harrison M."/>
            <person name="Strong C."/>
            <person name="Farmer C."/>
            <person name="Delahaunty K."/>
            <person name="Markovic C."/>
            <person name="Hall O."/>
            <person name="Minx P."/>
            <person name="Tomlinson C."/>
            <person name="Mitreva M."/>
            <person name="Nelson J."/>
            <person name="Hou S."/>
            <person name="Wollam A."/>
            <person name="Pepin K.H."/>
            <person name="Johnson M."/>
            <person name="Bhonagiri V."/>
            <person name="Nash W.E."/>
            <person name="Warren W."/>
            <person name="Chinwalla A."/>
            <person name="Mardis E.R."/>
            <person name="Wilson R.K."/>
        </authorList>
    </citation>
    <scope>NUCLEOTIDE SEQUENCE [LARGE SCALE GENOMIC DNA]</scope>
    <source>
        <strain evidence="1">ATCC 51147</strain>
    </source>
</reference>
<proteinExistence type="predicted"/>